<accession>A0AAE0YP02</accession>
<comment type="caution">
    <text evidence="2">The sequence shown here is derived from an EMBL/GenBank/DDBJ whole genome shotgun (WGS) entry which is preliminary data.</text>
</comment>
<feature type="compositionally biased region" description="Basic and acidic residues" evidence="1">
    <location>
        <begin position="32"/>
        <end position="48"/>
    </location>
</feature>
<dbReference type="AlphaFoldDB" id="A0AAE0YP02"/>
<sequence length="86" mass="9677">MLHELPGSRSDRQRPASVKTPLITASNNNQTESERGSCERGERSKQEQNHVQITGETTENAEKHIRKLIFRQPSAVTRNHQALDSG</sequence>
<dbReference type="EMBL" id="JAWDGP010005723">
    <property type="protein sequence ID" value="KAK3753056.1"/>
    <property type="molecule type" value="Genomic_DNA"/>
</dbReference>
<feature type="compositionally biased region" description="Polar residues" evidence="1">
    <location>
        <begin position="49"/>
        <end position="58"/>
    </location>
</feature>
<dbReference type="Proteomes" id="UP001283361">
    <property type="component" value="Unassembled WGS sequence"/>
</dbReference>
<feature type="region of interest" description="Disordered" evidence="1">
    <location>
        <begin position="1"/>
        <end position="60"/>
    </location>
</feature>
<gene>
    <name evidence="2" type="ORF">RRG08_012240</name>
</gene>
<keyword evidence="3" id="KW-1185">Reference proteome</keyword>
<evidence type="ECO:0000313" key="2">
    <source>
        <dbReference type="EMBL" id="KAK3753056.1"/>
    </source>
</evidence>
<evidence type="ECO:0000313" key="3">
    <source>
        <dbReference type="Proteomes" id="UP001283361"/>
    </source>
</evidence>
<name>A0AAE0YP02_9GAST</name>
<organism evidence="2 3">
    <name type="scientific">Elysia crispata</name>
    <name type="common">lettuce slug</name>
    <dbReference type="NCBI Taxonomy" id="231223"/>
    <lineage>
        <taxon>Eukaryota</taxon>
        <taxon>Metazoa</taxon>
        <taxon>Spiralia</taxon>
        <taxon>Lophotrochozoa</taxon>
        <taxon>Mollusca</taxon>
        <taxon>Gastropoda</taxon>
        <taxon>Heterobranchia</taxon>
        <taxon>Euthyneura</taxon>
        <taxon>Panpulmonata</taxon>
        <taxon>Sacoglossa</taxon>
        <taxon>Placobranchoidea</taxon>
        <taxon>Plakobranchidae</taxon>
        <taxon>Elysia</taxon>
    </lineage>
</organism>
<proteinExistence type="predicted"/>
<protein>
    <submittedName>
        <fullName evidence="2">Uncharacterized protein</fullName>
    </submittedName>
</protein>
<reference evidence="2" key="1">
    <citation type="journal article" date="2023" name="G3 (Bethesda)">
        <title>A reference genome for the long-term kleptoplast-retaining sea slug Elysia crispata morphotype clarki.</title>
        <authorList>
            <person name="Eastman K.E."/>
            <person name="Pendleton A.L."/>
            <person name="Shaikh M.A."/>
            <person name="Suttiyut T."/>
            <person name="Ogas R."/>
            <person name="Tomko P."/>
            <person name="Gavelis G."/>
            <person name="Widhalm J.R."/>
            <person name="Wisecaver J.H."/>
        </authorList>
    </citation>
    <scope>NUCLEOTIDE SEQUENCE</scope>
    <source>
        <strain evidence="2">ECLA1</strain>
    </source>
</reference>
<evidence type="ECO:0000256" key="1">
    <source>
        <dbReference type="SAM" id="MobiDB-lite"/>
    </source>
</evidence>